<evidence type="ECO:0000256" key="3">
    <source>
        <dbReference type="ARBA" id="ARBA00038790"/>
    </source>
</evidence>
<proteinExistence type="inferred from homology"/>
<evidence type="ECO:0000256" key="1">
    <source>
        <dbReference type="ARBA" id="ARBA00009897"/>
    </source>
</evidence>
<dbReference type="SUPFAM" id="SSF55931">
    <property type="entry name" value="Glutamine synthetase/guanido kinase"/>
    <property type="match status" value="1"/>
</dbReference>
<dbReference type="GO" id="GO:0006542">
    <property type="term" value="P:glutamine biosynthetic process"/>
    <property type="evidence" value="ECO:0007669"/>
    <property type="project" value="InterPro"/>
</dbReference>
<dbReference type="PANTHER" id="PTHR43407:SF1">
    <property type="entry name" value="LENGSIN"/>
    <property type="match status" value="1"/>
</dbReference>
<dbReference type="PROSITE" id="PS51986">
    <property type="entry name" value="GS_BETA_GRASP"/>
    <property type="match status" value="1"/>
</dbReference>
<feature type="domain" description="GS beta-grasp" evidence="8">
    <location>
        <begin position="33"/>
        <end position="127"/>
    </location>
</feature>
<name>A0A9Q1BNB4_HOLLE</name>
<dbReference type="InterPro" id="IPR008146">
    <property type="entry name" value="Gln_synth_cat_dom"/>
</dbReference>
<dbReference type="OrthoDB" id="8123101at2759"/>
<dbReference type="AlphaFoldDB" id="A0A9Q1BNB4"/>
<dbReference type="PANTHER" id="PTHR43407">
    <property type="entry name" value="GLUTAMINE SYNTHETASE"/>
    <property type="match status" value="1"/>
</dbReference>
<protein>
    <recommendedName>
        <fullName evidence="4">Lengsin</fullName>
    </recommendedName>
    <alternativeName>
        <fullName evidence="5">Glutamate-ammonia ligase domain-containing protein 1</fullName>
    </alternativeName>
</protein>
<evidence type="ECO:0000259" key="9">
    <source>
        <dbReference type="PROSITE" id="PS51987"/>
    </source>
</evidence>
<evidence type="ECO:0000313" key="11">
    <source>
        <dbReference type="Proteomes" id="UP001152320"/>
    </source>
</evidence>
<dbReference type="InterPro" id="IPR036651">
    <property type="entry name" value="Gln_synt_N_sf"/>
</dbReference>
<evidence type="ECO:0000256" key="4">
    <source>
        <dbReference type="ARBA" id="ARBA00039404"/>
    </source>
</evidence>
<evidence type="ECO:0000256" key="5">
    <source>
        <dbReference type="ARBA" id="ARBA00042675"/>
    </source>
</evidence>
<dbReference type="FunFam" id="3.30.590.10:FF:000009">
    <property type="entry name" value="Lengsin, lens protein with glutamine synthetase domain"/>
    <property type="match status" value="1"/>
</dbReference>
<dbReference type="InterPro" id="IPR008147">
    <property type="entry name" value="Gln_synt_N"/>
</dbReference>
<accession>A0A9Q1BNB4</accession>
<dbReference type="Pfam" id="PF00120">
    <property type="entry name" value="Gln-synt_C"/>
    <property type="match status" value="1"/>
</dbReference>
<evidence type="ECO:0000256" key="7">
    <source>
        <dbReference type="RuleBase" id="RU000384"/>
    </source>
</evidence>
<dbReference type="EMBL" id="JAIZAY010000014">
    <property type="protein sequence ID" value="KAJ8029785.1"/>
    <property type="molecule type" value="Genomic_DNA"/>
</dbReference>
<comment type="caution">
    <text evidence="10">The sequence shown here is derived from an EMBL/GenBank/DDBJ whole genome shotgun (WGS) entry which is preliminary data.</text>
</comment>
<dbReference type="GO" id="GO:0004356">
    <property type="term" value="F:glutamine synthetase activity"/>
    <property type="evidence" value="ECO:0007669"/>
    <property type="project" value="InterPro"/>
</dbReference>
<dbReference type="SMART" id="SM01230">
    <property type="entry name" value="Gln-synt_C"/>
    <property type="match status" value="1"/>
</dbReference>
<gene>
    <name evidence="10" type="ORF">HOLleu_29269</name>
</gene>
<keyword evidence="11" id="KW-1185">Reference proteome</keyword>
<dbReference type="GO" id="GO:0016020">
    <property type="term" value="C:membrane"/>
    <property type="evidence" value="ECO:0007669"/>
    <property type="project" value="TreeGrafter"/>
</dbReference>
<feature type="domain" description="GS catalytic" evidence="9">
    <location>
        <begin position="134"/>
        <end position="472"/>
    </location>
</feature>
<sequence>METTTEARLSTMGENAVNNQHMVGHIVEKLKAENIDSVRFEFCDINAVARSKTIPSRHLKSKVNSGVLFPICSLTIDPAGRIVNDHIFEKYLWSDMVCYPDLSTFTVLPWMQKTARVFVTPSLVGDGDQVTIDPRSIAMNQIQALMEKEIKFFSSFEYKFWLVDETTREHVTTDKSIFSTIRLSKYQDFFNKVSRNFFTAGVDIGCIESEYEEGQFKLPMEPAFGIEAGDNAVTFRTGLKEMALQEGLMASFMTKPFEKFYGSSGHLNHSLWSLDGKTSLLADTSRPSGLSEIGEYWIAGLLAHVPALSILQAPTLNCRDRNKPGTFAPFNATWGYDNRTCAIRFKENGGHGCYIENRLGSSAGNPYINLAATIAAGIDGIDRQLPLPTALPFNKSSDDDGIIPPGTTLIPTDGEDALQALLSDEHLVKALGSEFVKTFEATKRHEMKLLDDFSSSGASEFLWARKLYFEYM</sequence>
<comment type="function">
    <text evidence="2">May act as a component of the cytoskeleton or as a chaperone for the reorganization of intermediate filament proteins during terminal differentiation in the lens. Does not seem to have enzymatic activity.</text>
</comment>
<dbReference type="PROSITE" id="PS51987">
    <property type="entry name" value="GS_CATALYTIC"/>
    <property type="match status" value="1"/>
</dbReference>
<dbReference type="Gene3D" id="3.30.590.10">
    <property type="entry name" value="Glutamine synthetase/guanido kinase, catalytic domain"/>
    <property type="match status" value="1"/>
</dbReference>
<dbReference type="SUPFAM" id="SSF54368">
    <property type="entry name" value="Glutamine synthetase, N-terminal domain"/>
    <property type="match status" value="1"/>
</dbReference>
<evidence type="ECO:0000313" key="10">
    <source>
        <dbReference type="EMBL" id="KAJ8029785.1"/>
    </source>
</evidence>
<dbReference type="FunFam" id="3.10.20.70:FF:000007">
    <property type="entry name" value="LOW QUALITY PROTEIN: lengsin"/>
    <property type="match status" value="1"/>
</dbReference>
<comment type="subunit">
    <text evidence="3">Dodecamer. Interacts with BFSP2 and VIM.</text>
</comment>
<organism evidence="10 11">
    <name type="scientific">Holothuria leucospilota</name>
    <name type="common">Black long sea cucumber</name>
    <name type="synonym">Mertensiothuria leucospilota</name>
    <dbReference type="NCBI Taxonomy" id="206669"/>
    <lineage>
        <taxon>Eukaryota</taxon>
        <taxon>Metazoa</taxon>
        <taxon>Echinodermata</taxon>
        <taxon>Eleutherozoa</taxon>
        <taxon>Echinozoa</taxon>
        <taxon>Holothuroidea</taxon>
        <taxon>Aspidochirotacea</taxon>
        <taxon>Aspidochirotida</taxon>
        <taxon>Holothuriidae</taxon>
        <taxon>Holothuria</taxon>
    </lineage>
</organism>
<evidence type="ECO:0000256" key="6">
    <source>
        <dbReference type="PROSITE-ProRule" id="PRU01330"/>
    </source>
</evidence>
<dbReference type="Gene3D" id="3.10.20.70">
    <property type="entry name" value="Glutamine synthetase, N-terminal domain"/>
    <property type="match status" value="1"/>
</dbReference>
<dbReference type="GO" id="GO:0005737">
    <property type="term" value="C:cytoplasm"/>
    <property type="evidence" value="ECO:0007669"/>
    <property type="project" value="TreeGrafter"/>
</dbReference>
<reference evidence="10" key="1">
    <citation type="submission" date="2021-10" db="EMBL/GenBank/DDBJ databases">
        <title>Tropical sea cucumber genome reveals ecological adaptation and Cuvierian tubules defense mechanism.</title>
        <authorList>
            <person name="Chen T."/>
        </authorList>
    </citation>
    <scope>NUCLEOTIDE SEQUENCE</scope>
    <source>
        <strain evidence="10">Nanhai2018</strain>
        <tissue evidence="10">Muscle</tissue>
    </source>
</reference>
<dbReference type="Proteomes" id="UP001152320">
    <property type="component" value="Chromosome 14"/>
</dbReference>
<dbReference type="InterPro" id="IPR014746">
    <property type="entry name" value="Gln_synth/guanido_kin_cat_dom"/>
</dbReference>
<evidence type="ECO:0000259" key="8">
    <source>
        <dbReference type="PROSITE" id="PS51986"/>
    </source>
</evidence>
<comment type="similarity">
    <text evidence="1 6 7">Belongs to the glutamine synthetase family.</text>
</comment>
<evidence type="ECO:0000256" key="2">
    <source>
        <dbReference type="ARBA" id="ARBA00037583"/>
    </source>
</evidence>